<dbReference type="HOGENOM" id="CLU_776102_0_0_1"/>
<accession>A0A067M3L0</accession>
<name>A0A067M3L0_BOTB1</name>
<evidence type="ECO:0000313" key="3">
    <source>
        <dbReference type="Proteomes" id="UP000027195"/>
    </source>
</evidence>
<sequence>MAAKCNPPASIPTRSTRSSNDDNARPFVDVEAITTPRAEATPKPKKLANTHNRLSDGESNDSNGSNGDDDDDDDSVEGVAYKKPKVAPQYTALLYSIDTNSNGAAPGEDTEGIVPVKQTRPQPRPRAHQAILPASTEALESTAVTTRRRAPPRNAKAAATPASTDGQENITGAETIPQRCKAPACKPQAVRQEPPEIFTNVEEVPQAVTHKVLLQGRGGAAKLSAVISKGAPEAMQKEPPCEGKGKRMPPDSEIPNETPNNKKRKAPMPEHTAPHTSASLDEDGCKGAKLFQTPTNKHKRNYPDMPTSERAGRGPKPSARKKYTIDIQEQAMKTKATTKINAPKRIVLTEEGFLRGC</sequence>
<keyword evidence="3" id="KW-1185">Reference proteome</keyword>
<organism evidence="2 3">
    <name type="scientific">Botryobasidium botryosum (strain FD-172 SS1)</name>
    <dbReference type="NCBI Taxonomy" id="930990"/>
    <lineage>
        <taxon>Eukaryota</taxon>
        <taxon>Fungi</taxon>
        <taxon>Dikarya</taxon>
        <taxon>Basidiomycota</taxon>
        <taxon>Agaricomycotina</taxon>
        <taxon>Agaricomycetes</taxon>
        <taxon>Cantharellales</taxon>
        <taxon>Botryobasidiaceae</taxon>
        <taxon>Botryobasidium</taxon>
    </lineage>
</organism>
<dbReference type="InParanoid" id="A0A067M3L0"/>
<feature type="compositionally biased region" description="Low complexity" evidence="1">
    <location>
        <begin position="152"/>
        <end position="162"/>
    </location>
</feature>
<feature type="region of interest" description="Disordered" evidence="1">
    <location>
        <begin position="1"/>
        <end position="87"/>
    </location>
</feature>
<evidence type="ECO:0000313" key="2">
    <source>
        <dbReference type="EMBL" id="KDQ06171.1"/>
    </source>
</evidence>
<feature type="compositionally biased region" description="Basic and acidic residues" evidence="1">
    <location>
        <begin position="235"/>
        <end position="250"/>
    </location>
</feature>
<reference evidence="3" key="1">
    <citation type="journal article" date="2014" name="Proc. Natl. Acad. Sci. U.S.A.">
        <title>Extensive sampling of basidiomycete genomes demonstrates inadequacy of the white-rot/brown-rot paradigm for wood decay fungi.</title>
        <authorList>
            <person name="Riley R."/>
            <person name="Salamov A.A."/>
            <person name="Brown D.W."/>
            <person name="Nagy L.G."/>
            <person name="Floudas D."/>
            <person name="Held B.W."/>
            <person name="Levasseur A."/>
            <person name="Lombard V."/>
            <person name="Morin E."/>
            <person name="Otillar R."/>
            <person name="Lindquist E.A."/>
            <person name="Sun H."/>
            <person name="LaButti K.M."/>
            <person name="Schmutz J."/>
            <person name="Jabbour D."/>
            <person name="Luo H."/>
            <person name="Baker S.E."/>
            <person name="Pisabarro A.G."/>
            <person name="Walton J.D."/>
            <person name="Blanchette R.A."/>
            <person name="Henrissat B."/>
            <person name="Martin F."/>
            <person name="Cullen D."/>
            <person name="Hibbett D.S."/>
            <person name="Grigoriev I.V."/>
        </authorList>
    </citation>
    <scope>NUCLEOTIDE SEQUENCE [LARGE SCALE GENOMIC DNA]</scope>
    <source>
        <strain evidence="3">FD-172 SS1</strain>
    </source>
</reference>
<gene>
    <name evidence="2" type="ORF">BOTBODRAFT_181840</name>
</gene>
<feature type="region of interest" description="Disordered" evidence="1">
    <location>
        <begin position="99"/>
        <end position="170"/>
    </location>
</feature>
<protein>
    <submittedName>
        <fullName evidence="2">Uncharacterized protein</fullName>
    </submittedName>
</protein>
<evidence type="ECO:0000256" key="1">
    <source>
        <dbReference type="SAM" id="MobiDB-lite"/>
    </source>
</evidence>
<proteinExistence type="predicted"/>
<dbReference type="Proteomes" id="UP000027195">
    <property type="component" value="Unassembled WGS sequence"/>
</dbReference>
<feature type="compositionally biased region" description="Acidic residues" evidence="1">
    <location>
        <begin position="67"/>
        <end position="76"/>
    </location>
</feature>
<feature type="region of interest" description="Disordered" evidence="1">
    <location>
        <begin position="229"/>
        <end position="322"/>
    </location>
</feature>
<dbReference type="EMBL" id="KL198151">
    <property type="protein sequence ID" value="KDQ06171.1"/>
    <property type="molecule type" value="Genomic_DNA"/>
</dbReference>
<dbReference type="AlphaFoldDB" id="A0A067M3L0"/>